<evidence type="ECO:0000313" key="1">
    <source>
        <dbReference type="EMBL" id="ATG97377.1"/>
    </source>
</evidence>
<protein>
    <submittedName>
        <fullName evidence="1">Uncharacterized protein</fullName>
    </submittedName>
</protein>
<dbReference type="EMBL" id="CP023668">
    <property type="protein sequence ID" value="ATG97377.1"/>
    <property type="molecule type" value="Genomic_DNA"/>
</dbReference>
<dbReference type="OrthoDB" id="390351at2"/>
<name>A0A291IRQ7_9MOLU</name>
<sequence length="97" mass="11238">MDNQKFAAKNYLNNYRTMISMAYVFAILGTILFSILIIPMCWMIPMTIRMKKKTYSTDITRCAGWGTCAFFFLSFPAAVCAWVAHTNFRRFNRALQA</sequence>
<dbReference type="KEGG" id="mlac:CP520_01215"/>
<dbReference type="RefSeq" id="WP_096862665.1">
    <property type="nucleotide sequence ID" value="NZ_CP023668.1"/>
</dbReference>
<dbReference type="AlphaFoldDB" id="A0A291IRQ7"/>
<accession>A0A291IRQ7</accession>
<gene>
    <name evidence="1" type="ORF">CP520_01215</name>
</gene>
<keyword evidence="2" id="KW-1185">Reference proteome</keyword>
<dbReference type="Proteomes" id="UP000232227">
    <property type="component" value="Chromosome"/>
</dbReference>
<reference evidence="1 2" key="1">
    <citation type="submission" date="2017-09" db="EMBL/GenBank/DDBJ databases">
        <title>SPAdes assembly of the Mesoplasma lactucae genome.</title>
        <authorList>
            <person name="Knight T.F."/>
            <person name="Rubinstein R."/>
            <person name="Citino T."/>
        </authorList>
    </citation>
    <scope>NUCLEOTIDE SEQUENCE [LARGE SCALE GENOMIC DNA]</scope>
    <source>
        <strain evidence="1 2">831-C4</strain>
    </source>
</reference>
<organism evidence="1 2">
    <name type="scientific">Mesoplasma lactucae ATCC 49193</name>
    <dbReference type="NCBI Taxonomy" id="81460"/>
    <lineage>
        <taxon>Bacteria</taxon>
        <taxon>Bacillati</taxon>
        <taxon>Mycoplasmatota</taxon>
        <taxon>Mollicutes</taxon>
        <taxon>Entomoplasmatales</taxon>
        <taxon>Entomoplasmataceae</taxon>
        <taxon>Mesoplasma</taxon>
    </lineage>
</organism>
<evidence type="ECO:0000313" key="2">
    <source>
        <dbReference type="Proteomes" id="UP000232227"/>
    </source>
</evidence>
<proteinExistence type="predicted"/>